<proteinExistence type="predicted"/>
<evidence type="ECO:0000313" key="2">
    <source>
        <dbReference type="Proteomes" id="UP000515563"/>
    </source>
</evidence>
<dbReference type="KEGG" id="kqi:F1D05_01840"/>
<keyword evidence="2" id="KW-1185">Reference proteome</keyword>
<dbReference type="RefSeq" id="WP_185445635.1">
    <property type="nucleotide sequence ID" value="NZ_CP043661.1"/>
</dbReference>
<reference evidence="1 2" key="2">
    <citation type="journal article" date="2020" name="Microbiol. Resour. Announc.">
        <title>Antarctic desert soil bacteria exhibit high novel natural product potential, evaluated through long-read genome sequencing and comparative genomics.</title>
        <authorList>
            <person name="Benaud N."/>
            <person name="Edwards R.J."/>
            <person name="Amos T.G."/>
            <person name="D'Agostino P.M."/>
            <person name="Gutierrez-Chavez C."/>
            <person name="Montgomery K."/>
            <person name="Nicetic I."/>
            <person name="Ferrari B.C."/>
        </authorList>
    </citation>
    <scope>NUCLEOTIDE SEQUENCE [LARGE SCALE GENOMIC DNA]</scope>
    <source>
        <strain evidence="1 2">SPB151</strain>
    </source>
</reference>
<accession>A0A7G6WSA2</accession>
<reference evidence="2" key="1">
    <citation type="submission" date="2019-09" db="EMBL/GenBank/DDBJ databases">
        <title>Antimicrobial potential of Antarctic Bacteria.</title>
        <authorList>
            <person name="Benaud N."/>
            <person name="Edwards R.J."/>
            <person name="Ferrari B.C."/>
        </authorList>
    </citation>
    <scope>NUCLEOTIDE SEQUENCE [LARGE SCALE GENOMIC DNA]</scope>
    <source>
        <strain evidence="2">SPB151</strain>
    </source>
</reference>
<organism evidence="1 2">
    <name type="scientific">Kribbella qitaiheensis</name>
    <dbReference type="NCBI Taxonomy" id="1544730"/>
    <lineage>
        <taxon>Bacteria</taxon>
        <taxon>Bacillati</taxon>
        <taxon>Actinomycetota</taxon>
        <taxon>Actinomycetes</taxon>
        <taxon>Propionibacteriales</taxon>
        <taxon>Kribbellaceae</taxon>
        <taxon>Kribbella</taxon>
    </lineage>
</organism>
<dbReference type="Proteomes" id="UP000515563">
    <property type="component" value="Chromosome"/>
</dbReference>
<dbReference type="EMBL" id="CP043661">
    <property type="protein sequence ID" value="QNE16867.1"/>
    <property type="molecule type" value="Genomic_DNA"/>
</dbReference>
<evidence type="ECO:0000313" key="1">
    <source>
        <dbReference type="EMBL" id="QNE16867.1"/>
    </source>
</evidence>
<protein>
    <submittedName>
        <fullName evidence="1">Uncharacterized protein</fullName>
    </submittedName>
</protein>
<sequence length="122" mass="12906">MGLGLSWLSRHLPRRGTGQLRLTGSDATGRLTADAKAAAATAAKVLAQTPGIRSGSGRIVLDRGQLVAELTATLEPATDLDAVRAAAELTADDLHRVIGRDDLHHRIELRVARGTKPTSRVQ</sequence>
<name>A0A7G6WSA2_9ACTN</name>
<gene>
    <name evidence="1" type="ORF">F1D05_01840</name>
</gene>
<dbReference type="AlphaFoldDB" id="A0A7G6WSA2"/>